<feature type="region of interest" description="Disordered" evidence="1">
    <location>
        <begin position="453"/>
        <end position="476"/>
    </location>
</feature>
<dbReference type="InterPro" id="IPR042099">
    <property type="entry name" value="ANL_N_sf"/>
</dbReference>
<dbReference type="CDD" id="cd04433">
    <property type="entry name" value="AFD_class_I"/>
    <property type="match status" value="1"/>
</dbReference>
<dbReference type="SUPFAM" id="SSF56801">
    <property type="entry name" value="Acetyl-CoA synthetase-like"/>
    <property type="match status" value="1"/>
</dbReference>
<dbReference type="InterPro" id="IPR045851">
    <property type="entry name" value="AMP-bd_C_sf"/>
</dbReference>
<feature type="domain" description="AMP-dependent synthetase/ligase" evidence="2">
    <location>
        <begin position="12"/>
        <end position="336"/>
    </location>
</feature>
<dbReference type="PANTHER" id="PTHR43767:SF1">
    <property type="entry name" value="NONRIBOSOMAL PEPTIDE SYNTHASE PES1 (EUROFUNG)-RELATED"/>
    <property type="match status" value="1"/>
</dbReference>
<dbReference type="PROSITE" id="PS00455">
    <property type="entry name" value="AMP_BINDING"/>
    <property type="match status" value="1"/>
</dbReference>
<proteinExistence type="predicted"/>
<gene>
    <name evidence="3" type="ORF">AJAP_12440</name>
</gene>
<dbReference type="Gene3D" id="3.40.50.12780">
    <property type="entry name" value="N-terminal domain of ligase-like"/>
    <property type="match status" value="1"/>
</dbReference>
<dbReference type="RefSeq" id="WP_038510807.1">
    <property type="nucleotide sequence ID" value="NZ_CP008953.1"/>
</dbReference>
<dbReference type="STRING" id="208439.AJAP_12440"/>
<protein>
    <submittedName>
        <fullName evidence="3">AMP-dependent synthetase/ligase</fullName>
    </submittedName>
</protein>
<dbReference type="InterPro" id="IPR020845">
    <property type="entry name" value="AMP-binding_CS"/>
</dbReference>
<dbReference type="GO" id="GO:0016878">
    <property type="term" value="F:acid-thiol ligase activity"/>
    <property type="evidence" value="ECO:0007669"/>
    <property type="project" value="UniProtKB-ARBA"/>
</dbReference>
<name>A0A075UYV1_9PSEU</name>
<dbReference type="Gene3D" id="3.30.300.30">
    <property type="match status" value="1"/>
</dbReference>
<dbReference type="InterPro" id="IPR050237">
    <property type="entry name" value="ATP-dep_AMP-bd_enzyme"/>
</dbReference>
<evidence type="ECO:0000313" key="3">
    <source>
        <dbReference type="EMBL" id="AIG75370.1"/>
    </source>
</evidence>
<dbReference type="HOGENOM" id="CLU_000022_59_0_11"/>
<keyword evidence="4" id="KW-1185">Reference proteome</keyword>
<keyword evidence="3" id="KW-0436">Ligase</keyword>
<dbReference type="KEGG" id="aja:AJAP_12440"/>
<dbReference type="InterPro" id="IPR000873">
    <property type="entry name" value="AMP-dep_synth/lig_dom"/>
</dbReference>
<evidence type="ECO:0000313" key="4">
    <source>
        <dbReference type="Proteomes" id="UP000028492"/>
    </source>
</evidence>
<dbReference type="eggNOG" id="COG0318">
    <property type="taxonomic scope" value="Bacteria"/>
</dbReference>
<dbReference type="EMBL" id="CP008953">
    <property type="protein sequence ID" value="AIG75370.1"/>
    <property type="molecule type" value="Genomic_DNA"/>
</dbReference>
<dbReference type="Pfam" id="PF00501">
    <property type="entry name" value="AMP-binding"/>
    <property type="match status" value="1"/>
</dbReference>
<dbReference type="AlphaFoldDB" id="A0A075UYV1"/>
<organism evidence="3 4">
    <name type="scientific">Amycolatopsis japonica</name>
    <dbReference type="NCBI Taxonomy" id="208439"/>
    <lineage>
        <taxon>Bacteria</taxon>
        <taxon>Bacillati</taxon>
        <taxon>Actinomycetota</taxon>
        <taxon>Actinomycetes</taxon>
        <taxon>Pseudonocardiales</taxon>
        <taxon>Pseudonocardiaceae</taxon>
        <taxon>Amycolatopsis</taxon>
        <taxon>Amycolatopsis japonica group</taxon>
    </lineage>
</organism>
<evidence type="ECO:0000259" key="2">
    <source>
        <dbReference type="Pfam" id="PF00501"/>
    </source>
</evidence>
<accession>A0A075UYV1</accession>
<dbReference type="Proteomes" id="UP000028492">
    <property type="component" value="Chromosome"/>
</dbReference>
<evidence type="ECO:0000256" key="1">
    <source>
        <dbReference type="SAM" id="MobiDB-lite"/>
    </source>
</evidence>
<sequence>MSARLFALDSLQTFDELEHSALGVAESLRERGVTPATRVMLKAGNSAAYVTTLLALMHVGASIVLVDQQENAAETQRVCNQAGVKISLVDEDAPLVTDGPHTLLYELLVAGASQATRDPELRVEPWCELPDGLIMYSSGSTGVPKGVVKNGGRFLKNLQRNADQVGHHSGDVLMPMLPFSHQYGLSMVLIAWLVRCSLVVAPYRRIDRALRMAGQCGVTVTDGTPSTYQSILNIVKRNPRYGLDLAGVRMFCSGAAPLGSTLSEDYVAWFGLPLLDSYGSTELGNLAFATPENPVGCGRALPGHELRILDDEGNSLPAGQTGEIVMHCPDMMAGYLAADGSLEPAEQGWRHTGDFGYLDENDNLFVVGRKFAVHRKGHTLYPEIIEHKVTEALCPVKIIALPDERRGCQLAFFVEDPLGHDGRHWRTRIAEVLPEFERPDRIRVVDRFPLNRNGKPDKKRMTELALAESASSPKAG</sequence>
<reference evidence="3 4" key="1">
    <citation type="journal article" date="2014" name="J. Biotechnol.">
        <title>Complete genome sequence of the actinobacterium Amycolatopsis japonica MG417-CF17(T) (=DSM 44213T) producing (S,S)-N,N'-ethylenediaminedisuccinic acid.</title>
        <authorList>
            <person name="Stegmann E."/>
            <person name="Albersmeier A."/>
            <person name="Spohn M."/>
            <person name="Gert H."/>
            <person name="Weber T."/>
            <person name="Wohlleben W."/>
            <person name="Kalinowski J."/>
            <person name="Ruckert C."/>
        </authorList>
    </citation>
    <scope>NUCLEOTIDE SEQUENCE [LARGE SCALE GENOMIC DNA]</scope>
    <source>
        <strain evidence="4">MG417-CF17 (DSM 44213)</strain>
    </source>
</reference>
<dbReference type="PANTHER" id="PTHR43767">
    <property type="entry name" value="LONG-CHAIN-FATTY-ACID--COA LIGASE"/>
    <property type="match status" value="1"/>
</dbReference>